<evidence type="ECO:0000313" key="5">
    <source>
        <dbReference type="Proteomes" id="UP000178636"/>
    </source>
</evidence>
<dbReference type="Pfam" id="PF00293">
    <property type="entry name" value="NUDIX"/>
    <property type="match status" value="1"/>
</dbReference>
<evidence type="ECO:0000256" key="1">
    <source>
        <dbReference type="ARBA" id="ARBA00022801"/>
    </source>
</evidence>
<dbReference type="SUPFAM" id="SSF55811">
    <property type="entry name" value="Nudix"/>
    <property type="match status" value="1"/>
</dbReference>
<dbReference type="GO" id="GO:0004081">
    <property type="term" value="F:bis(5'-nucleosyl)-tetraphosphatase (asymmetrical) activity"/>
    <property type="evidence" value="ECO:0007669"/>
    <property type="project" value="TreeGrafter"/>
</dbReference>
<dbReference type="Proteomes" id="UP000178636">
    <property type="component" value="Unassembled WGS sequence"/>
</dbReference>
<dbReference type="InterPro" id="IPR051325">
    <property type="entry name" value="Nudix_hydrolase_domain"/>
</dbReference>
<keyword evidence="1 2" id="KW-0378">Hydrolase</keyword>
<dbReference type="EMBL" id="MHLO01000047">
    <property type="protein sequence ID" value="OGZ10706.1"/>
    <property type="molecule type" value="Genomic_DNA"/>
</dbReference>
<dbReference type="InterPro" id="IPR000086">
    <property type="entry name" value="NUDIX_hydrolase_dom"/>
</dbReference>
<name>A0A1G2DAR6_9BACT</name>
<evidence type="ECO:0000313" key="4">
    <source>
        <dbReference type="EMBL" id="OGZ10706.1"/>
    </source>
</evidence>
<feature type="domain" description="Nudix hydrolase" evidence="3">
    <location>
        <begin position="1"/>
        <end position="132"/>
    </location>
</feature>
<evidence type="ECO:0000256" key="2">
    <source>
        <dbReference type="RuleBase" id="RU003476"/>
    </source>
</evidence>
<proteinExistence type="inferred from homology"/>
<protein>
    <recommendedName>
        <fullName evidence="3">Nudix hydrolase domain-containing protein</fullName>
    </recommendedName>
</protein>
<dbReference type="InterPro" id="IPR020084">
    <property type="entry name" value="NUDIX_hydrolase_CS"/>
</dbReference>
<dbReference type="PRINTS" id="PR00502">
    <property type="entry name" value="NUDIXFAMILY"/>
</dbReference>
<dbReference type="PROSITE" id="PS51462">
    <property type="entry name" value="NUDIX"/>
    <property type="match status" value="1"/>
</dbReference>
<dbReference type="AlphaFoldDB" id="A0A1G2DAR6"/>
<comment type="similarity">
    <text evidence="2">Belongs to the Nudix hydrolase family.</text>
</comment>
<dbReference type="InterPro" id="IPR015797">
    <property type="entry name" value="NUDIX_hydrolase-like_dom_sf"/>
</dbReference>
<reference evidence="4 5" key="1">
    <citation type="journal article" date="2016" name="Nat. Commun.">
        <title>Thousands of microbial genomes shed light on interconnected biogeochemical processes in an aquifer system.</title>
        <authorList>
            <person name="Anantharaman K."/>
            <person name="Brown C.T."/>
            <person name="Hug L.A."/>
            <person name="Sharon I."/>
            <person name="Castelle C.J."/>
            <person name="Probst A.J."/>
            <person name="Thomas B.C."/>
            <person name="Singh A."/>
            <person name="Wilkins M.J."/>
            <person name="Karaoz U."/>
            <person name="Brodie E.L."/>
            <person name="Williams K.H."/>
            <person name="Hubbard S.S."/>
            <person name="Banfield J.F."/>
        </authorList>
    </citation>
    <scope>NUCLEOTIDE SEQUENCE [LARGE SCALE GENOMIC DNA]</scope>
</reference>
<gene>
    <name evidence="4" type="ORF">A3C93_01260</name>
</gene>
<dbReference type="PANTHER" id="PTHR21340:SF0">
    <property type="entry name" value="BIS(5'-NUCLEOSYL)-TETRAPHOSPHATASE [ASYMMETRICAL]"/>
    <property type="match status" value="1"/>
</dbReference>
<accession>A0A1G2DAR6</accession>
<sequence>MVKIAGGIVWNPKFGVVVVNQNHNSWSLPKGHVEHGEGLLRAAIREIREETGIPEDELYAVGKLATYERDRIQRDPGDTAEMREITLFLFTTEYETLAPEDPMNPEARWVPVNEVSDLLTHPKDKEVFEALKKHLRAEFLPSPRETALAWQV</sequence>
<organism evidence="4 5">
    <name type="scientific">Candidatus Lloydbacteria bacterium RIFCSPHIGHO2_02_FULL_54_17</name>
    <dbReference type="NCBI Taxonomy" id="1798664"/>
    <lineage>
        <taxon>Bacteria</taxon>
        <taxon>Candidatus Lloydiibacteriota</taxon>
    </lineage>
</organism>
<dbReference type="GO" id="GO:0006167">
    <property type="term" value="P:AMP biosynthetic process"/>
    <property type="evidence" value="ECO:0007669"/>
    <property type="project" value="TreeGrafter"/>
</dbReference>
<dbReference type="PROSITE" id="PS00893">
    <property type="entry name" value="NUDIX_BOX"/>
    <property type="match status" value="1"/>
</dbReference>
<dbReference type="InterPro" id="IPR020476">
    <property type="entry name" value="Nudix_hydrolase"/>
</dbReference>
<evidence type="ECO:0000259" key="3">
    <source>
        <dbReference type="PROSITE" id="PS51462"/>
    </source>
</evidence>
<dbReference type="STRING" id="1798664.A3C93_01260"/>
<dbReference type="GO" id="GO:0006754">
    <property type="term" value="P:ATP biosynthetic process"/>
    <property type="evidence" value="ECO:0007669"/>
    <property type="project" value="TreeGrafter"/>
</dbReference>
<dbReference type="PANTHER" id="PTHR21340">
    <property type="entry name" value="DIADENOSINE 5,5-P1,P4-TETRAPHOSPHATE PYROPHOSPHOHYDROLASE MUTT"/>
    <property type="match status" value="1"/>
</dbReference>
<comment type="caution">
    <text evidence="4">The sequence shown here is derived from an EMBL/GenBank/DDBJ whole genome shotgun (WGS) entry which is preliminary data.</text>
</comment>
<dbReference type="Gene3D" id="3.90.79.10">
    <property type="entry name" value="Nucleoside Triphosphate Pyrophosphohydrolase"/>
    <property type="match status" value="1"/>
</dbReference>